<proteinExistence type="predicted"/>
<dbReference type="AlphaFoldDB" id="A0A6S6TNY2"/>
<accession>A0A6S6TNY2</accession>
<organism evidence="1">
    <name type="scientific">uncultured Thiotrichaceae bacterium</name>
    <dbReference type="NCBI Taxonomy" id="298394"/>
    <lineage>
        <taxon>Bacteria</taxon>
        <taxon>Pseudomonadati</taxon>
        <taxon>Pseudomonadota</taxon>
        <taxon>Gammaproteobacteria</taxon>
        <taxon>Thiotrichales</taxon>
        <taxon>Thiotrichaceae</taxon>
        <taxon>environmental samples</taxon>
    </lineage>
</organism>
<protein>
    <submittedName>
        <fullName evidence="1">Uncharacterized protein</fullName>
    </submittedName>
</protein>
<name>A0A6S6TNY2_9GAMM</name>
<dbReference type="EMBL" id="CACVAY010000085">
    <property type="protein sequence ID" value="CAA6818360.1"/>
    <property type="molecule type" value="Genomic_DNA"/>
</dbReference>
<evidence type="ECO:0000313" key="1">
    <source>
        <dbReference type="EMBL" id="CAA6818360.1"/>
    </source>
</evidence>
<reference evidence="1" key="1">
    <citation type="submission" date="2020-01" db="EMBL/GenBank/DDBJ databases">
        <authorList>
            <person name="Meier V. D."/>
            <person name="Meier V D."/>
        </authorList>
    </citation>
    <scope>NUCLEOTIDE SEQUENCE</scope>
    <source>
        <strain evidence="1">HLG_WM_MAG_07</strain>
    </source>
</reference>
<gene>
    <name evidence="1" type="ORF">HELGO_WM17389</name>
</gene>
<feature type="non-terminal residue" evidence="1">
    <location>
        <position position="23"/>
    </location>
</feature>
<sequence length="23" mass="2562">MISSTTQAFVWVWLPEQTAPVVA</sequence>